<evidence type="ECO:0000313" key="2">
    <source>
        <dbReference type="Proteomes" id="UP001215598"/>
    </source>
</evidence>
<organism evidence="1 2">
    <name type="scientific">Mycena metata</name>
    <dbReference type="NCBI Taxonomy" id="1033252"/>
    <lineage>
        <taxon>Eukaryota</taxon>
        <taxon>Fungi</taxon>
        <taxon>Dikarya</taxon>
        <taxon>Basidiomycota</taxon>
        <taxon>Agaricomycotina</taxon>
        <taxon>Agaricomycetes</taxon>
        <taxon>Agaricomycetidae</taxon>
        <taxon>Agaricales</taxon>
        <taxon>Marasmiineae</taxon>
        <taxon>Mycenaceae</taxon>
        <taxon>Mycena</taxon>
    </lineage>
</organism>
<name>A0AAD7NLV3_9AGAR</name>
<reference evidence="1" key="1">
    <citation type="submission" date="2023-03" db="EMBL/GenBank/DDBJ databases">
        <title>Massive genome expansion in bonnet fungi (Mycena s.s.) driven by repeated elements and novel gene families across ecological guilds.</title>
        <authorList>
            <consortium name="Lawrence Berkeley National Laboratory"/>
            <person name="Harder C.B."/>
            <person name="Miyauchi S."/>
            <person name="Viragh M."/>
            <person name="Kuo A."/>
            <person name="Thoen E."/>
            <person name="Andreopoulos B."/>
            <person name="Lu D."/>
            <person name="Skrede I."/>
            <person name="Drula E."/>
            <person name="Henrissat B."/>
            <person name="Morin E."/>
            <person name="Kohler A."/>
            <person name="Barry K."/>
            <person name="LaButti K."/>
            <person name="Morin E."/>
            <person name="Salamov A."/>
            <person name="Lipzen A."/>
            <person name="Mereny Z."/>
            <person name="Hegedus B."/>
            <person name="Baldrian P."/>
            <person name="Stursova M."/>
            <person name="Weitz H."/>
            <person name="Taylor A."/>
            <person name="Grigoriev I.V."/>
            <person name="Nagy L.G."/>
            <person name="Martin F."/>
            <person name="Kauserud H."/>
        </authorList>
    </citation>
    <scope>NUCLEOTIDE SEQUENCE</scope>
    <source>
        <strain evidence="1">CBHHK182m</strain>
    </source>
</reference>
<proteinExistence type="predicted"/>
<evidence type="ECO:0008006" key="3">
    <source>
        <dbReference type="Google" id="ProtNLM"/>
    </source>
</evidence>
<gene>
    <name evidence="1" type="ORF">B0H16DRAFT_1521470</name>
</gene>
<evidence type="ECO:0000313" key="1">
    <source>
        <dbReference type="EMBL" id="KAJ7767248.1"/>
    </source>
</evidence>
<keyword evidence="2" id="KW-1185">Reference proteome</keyword>
<dbReference type="AlphaFoldDB" id="A0AAD7NLV3"/>
<accession>A0AAD7NLV3</accession>
<protein>
    <recommendedName>
        <fullName evidence="3">Zn(2)-C6 fungal-type domain-containing protein</fullName>
    </recommendedName>
</protein>
<comment type="caution">
    <text evidence="1">The sequence shown here is derived from an EMBL/GenBank/DDBJ whole genome shotgun (WGS) entry which is preliminary data.</text>
</comment>
<sequence length="171" mass="20013">MASAVDSARMVPALPVLHRNDSLSCLFMPTGYMSVPAVYPTETVLDRFWRRVAQLTTRYHDVEHKWIGGGEIREWNLINQEPCDKCANSKTQKQCIIDDDQPSCRTCRKTKIGCDRKPRFVFDMTRDEFFQSYDQFLAIFQNPEKGRLRRYEKIKDSGECVDINRITNRHT</sequence>
<dbReference type="Proteomes" id="UP001215598">
    <property type="component" value="Unassembled WGS sequence"/>
</dbReference>
<dbReference type="EMBL" id="JARKIB010000022">
    <property type="protein sequence ID" value="KAJ7767248.1"/>
    <property type="molecule type" value="Genomic_DNA"/>
</dbReference>